<gene>
    <name evidence="3" type="ORF">PGB34_18240</name>
</gene>
<dbReference type="AlphaFoldDB" id="A0AAE3T1U0"/>
<evidence type="ECO:0000313" key="4">
    <source>
        <dbReference type="Proteomes" id="UP001212602"/>
    </source>
</evidence>
<reference evidence="3" key="1">
    <citation type="submission" date="2023-01" db="EMBL/GenBank/DDBJ databases">
        <title>Xenophilus mangrovi sp. nov., isolated from soil of Mangrove nature reserve.</title>
        <authorList>
            <person name="Xu S."/>
            <person name="Liu Z."/>
            <person name="Xu Y."/>
        </authorList>
    </citation>
    <scope>NUCLEOTIDE SEQUENCE</scope>
    <source>
        <strain evidence="3">YW8</strain>
    </source>
</reference>
<dbReference type="SUPFAM" id="SSF53850">
    <property type="entry name" value="Periplasmic binding protein-like II"/>
    <property type="match status" value="1"/>
</dbReference>
<dbReference type="EMBL" id="JAQIPB010000009">
    <property type="protein sequence ID" value="MDA7418311.1"/>
    <property type="molecule type" value="Genomic_DNA"/>
</dbReference>
<comment type="subcellular location">
    <subcellularLocation>
        <location evidence="1">Periplasm</location>
    </subcellularLocation>
</comment>
<accession>A0AAE3T1U0</accession>
<dbReference type="InterPro" id="IPR006059">
    <property type="entry name" value="SBP"/>
</dbReference>
<comment type="caution">
    <text evidence="3">The sequence shown here is derived from an EMBL/GenBank/DDBJ whole genome shotgun (WGS) entry which is preliminary data.</text>
</comment>
<keyword evidence="4" id="KW-1185">Reference proteome</keyword>
<organism evidence="3 4">
    <name type="scientific">Xenophilus arseniciresistens</name>
    <dbReference type="NCBI Taxonomy" id="1283306"/>
    <lineage>
        <taxon>Bacteria</taxon>
        <taxon>Pseudomonadati</taxon>
        <taxon>Pseudomonadota</taxon>
        <taxon>Betaproteobacteria</taxon>
        <taxon>Burkholderiales</taxon>
        <taxon>Comamonadaceae</taxon>
        <taxon>Xenophilus</taxon>
    </lineage>
</organism>
<name>A0AAE3T1U0_9BURK</name>
<dbReference type="InterPro" id="IPR006311">
    <property type="entry name" value="TAT_signal"/>
</dbReference>
<sequence length="448" mass="48306">MQTSHDARRRQLIATGAAIGAGALLPARAPAQGGAKKYQGVTLNVSTFSAAYPKLLQQWLPEFEALTGAKVNFDAPGFPVYNQRADLELSTKGSAYDVVNVTFIYSSRWINSGWLTPLDEFIANRNLTPADFDINDFLPGARAPETGRDGKLYGIPWTAEALLSVSSRFDLVQQAGLPYPDTTDDLVKVLRAVNKKERVAGFVSDSHYGWTFVPYLHAFGGDVFRKAPDDLFPTLDTPEAVAAAEYYASLIREFGPDGAITYQPDQVTQALKQGRVNFADAGQLHLAQLGDAASSRTLKTLKFGHVPKGPAGRFPGTAVHGLGIPTGSKNKEAAWAFIQWALSRQTTRRAVAAGYGSPARRSDIDSQAYRARQVINGSDLAQLALDAIEQASKTGHMKYRTVAVYPQVDQQLNKAIALIASGQASAKQALQQAQAQSIAALQRAGLNV</sequence>
<dbReference type="Proteomes" id="UP001212602">
    <property type="component" value="Unassembled WGS sequence"/>
</dbReference>
<dbReference type="Gene3D" id="3.40.190.10">
    <property type="entry name" value="Periplasmic binding protein-like II"/>
    <property type="match status" value="2"/>
</dbReference>
<dbReference type="InterPro" id="IPR050490">
    <property type="entry name" value="Bact_solute-bd_prot1"/>
</dbReference>
<dbReference type="GO" id="GO:0042597">
    <property type="term" value="C:periplasmic space"/>
    <property type="evidence" value="ECO:0007669"/>
    <property type="project" value="UniProtKB-SubCell"/>
</dbReference>
<dbReference type="Pfam" id="PF01547">
    <property type="entry name" value="SBP_bac_1"/>
    <property type="match status" value="1"/>
</dbReference>
<evidence type="ECO:0000313" key="3">
    <source>
        <dbReference type="EMBL" id="MDA7418311.1"/>
    </source>
</evidence>
<dbReference type="PROSITE" id="PS51318">
    <property type="entry name" value="TAT"/>
    <property type="match status" value="1"/>
</dbReference>
<evidence type="ECO:0000256" key="1">
    <source>
        <dbReference type="ARBA" id="ARBA00004418"/>
    </source>
</evidence>
<comment type="similarity">
    <text evidence="2">Belongs to the bacterial solute-binding protein 1 family.</text>
</comment>
<dbReference type="PANTHER" id="PTHR43649:SF12">
    <property type="entry name" value="DIACETYLCHITOBIOSE BINDING PROTEIN DASA"/>
    <property type="match status" value="1"/>
</dbReference>
<proteinExistence type="inferred from homology"/>
<evidence type="ECO:0000256" key="2">
    <source>
        <dbReference type="ARBA" id="ARBA00008520"/>
    </source>
</evidence>
<dbReference type="PANTHER" id="PTHR43649">
    <property type="entry name" value="ARABINOSE-BINDING PROTEIN-RELATED"/>
    <property type="match status" value="1"/>
</dbReference>
<protein>
    <submittedName>
        <fullName evidence="3">Extracellular solute-binding protein</fullName>
    </submittedName>
</protein>
<dbReference type="RefSeq" id="WP_271429529.1">
    <property type="nucleotide sequence ID" value="NZ_JAQIPB010000009.1"/>
</dbReference>